<evidence type="ECO:0000313" key="8">
    <source>
        <dbReference type="EMBL" id="KKB61962.1"/>
    </source>
</evidence>
<keyword evidence="4" id="KW-0862">Zinc</keyword>
<evidence type="ECO:0000256" key="2">
    <source>
        <dbReference type="ARBA" id="ARBA00022679"/>
    </source>
</evidence>
<accession>A0A0F5JXE8</accession>
<dbReference type="PANTHER" id="PTHR37418">
    <property type="entry name" value="3-KETO-5-AMINOHEXANOATE CLEAVAGE ENZYME-RELATED"/>
    <property type="match status" value="1"/>
</dbReference>
<dbReference type="GO" id="GO:0046872">
    <property type="term" value="F:metal ion binding"/>
    <property type="evidence" value="ECO:0007669"/>
    <property type="project" value="UniProtKB-KW"/>
</dbReference>
<reference evidence="8 9" key="1">
    <citation type="submission" date="2015-03" db="EMBL/GenBank/DDBJ databases">
        <title>Draft Genome Sequence of Burkholderia andropogonis type strain ICMP2807, isolated from Sorghum bicolor.</title>
        <authorList>
            <person name="Lopes-Santos L."/>
            <person name="Castro D.B."/>
            <person name="Ottoboni L.M."/>
            <person name="Park D."/>
            <person name="Weirc B.S."/>
            <person name="Destefano S.A."/>
        </authorList>
    </citation>
    <scope>NUCLEOTIDE SEQUENCE [LARGE SCALE GENOMIC DNA]</scope>
    <source>
        <strain evidence="8 9">ICMP2807</strain>
    </source>
</reference>
<dbReference type="EMBL" id="LAQU01000027">
    <property type="protein sequence ID" value="KKB61962.1"/>
    <property type="molecule type" value="Genomic_DNA"/>
</dbReference>
<keyword evidence="3" id="KW-0479">Metal-binding</keyword>
<dbReference type="AlphaFoldDB" id="A0A0F5JXE8"/>
<proteinExistence type="predicted"/>
<evidence type="ECO:0008006" key="10">
    <source>
        <dbReference type="Google" id="ProtNLM"/>
    </source>
</evidence>
<dbReference type="InterPro" id="IPR048879">
    <property type="entry name" value="Obc1_C"/>
</dbReference>
<dbReference type="InterPro" id="IPR008567">
    <property type="entry name" value="BKACE"/>
</dbReference>
<name>A0A0F5JXE8_9BURK</name>
<feature type="domain" description="Oxalate biosynthetic component 1 cap" evidence="7">
    <location>
        <begin position="551"/>
        <end position="729"/>
    </location>
</feature>
<evidence type="ECO:0000259" key="6">
    <source>
        <dbReference type="Pfam" id="PF21498"/>
    </source>
</evidence>
<dbReference type="OrthoDB" id="9017117at2"/>
<dbReference type="Pfam" id="PF21498">
    <property type="entry name" value="Obc1_C"/>
    <property type="match status" value="1"/>
</dbReference>
<dbReference type="Proteomes" id="UP000033618">
    <property type="component" value="Unassembled WGS sequence"/>
</dbReference>
<keyword evidence="9" id="KW-1185">Reference proteome</keyword>
<sequence>MPKALYITAAPVGAVPKSLNLGDPVFVHGYLLDLIDAKERVLIVKALENEGWEPVDEGGIALQSGYASTIDDAAVRSAGNAGELERDGWSRVSGQWNSPWPSEPHDVKPMIARSLLQRIGSIGLIRQTVLQLTTFGWTVTAQGDLSWPHGSIRSYLPPSLVQQIRAADQTVLDVLMSEGWTHCRAGYWQPGKGRSVDLPLTPEAIVADAHQSLIEGAAIVHLHTRSRADRGELQIPGLGTTITTGAQRNQIVVEDFEQIVTTLRAMEPAAILNVSTSARGDRSASESLLRRAHLKRYGPAQVHADIASFSPGPVVFQSGGGYDNPPGFLVQQLDQFARTGIRPEIEVFNHTIVENATSIYRDVLIAHGEPVLFMLVAGVDQHRRDAVSGELNDDSLIPVGTRKDIAALLQRDDVESTLAGARIAADALRPTVVQLREHFPASKISILLPGAFHAILVEVALALSLDGIRVGLEDALNVFDSRVPGGVRRAQGTSDQVRALKRDLEKRGISTLSAEALRDQIDMTRCEVRLFREATSALSAYLPFASSPRSLPGAATLAQALSPVLDAYGKIEDRFAAELRNVPDDLRTDPAALAARVRATANATGANIRFFVEERDRYLDHEYLVFNDIYVPQALNFAREVLAQRGQSTDAYDEALAHYGRPGETVLREEASYRIREDQFKSSALRALEYLVSIPCRYNVDRTNVFNTQLRRDPHYSATMALLFHAIRELTLELRARSNAHQKASGPVWSIVSVDAAQPQGGGPLRELASSRKLPVLSAGVEWVVLPSTPTTHYPLGLKLSHGLTDTFHHFLDRVVRDVSLLKAGRPTRDTPLRVIGIAHTGRQPDGETIVEASMLYNRFALNADRTSTFHGHPARLIYERLLLPRLVDRPRELLYTESQLAVRDEDGVPLYSDGTRARRIAREAIGRLTFLKLLAHSSGISTAQQLDVLTRLDSERLGYAPDELRAIFDRALVISFASASNVLVDWAGTSVVDVTAFNDVRSLAGTTTDDYLFSEGAPLDTLRRALLASRAGDAPVGGYRYEEAKLLRHTGAQGKTVARLTGVFLMDDVARQHDGHSIRRYLEGTPRWLRQWLSGVFHAPASRGALDVLGELDAAAGERLANGKRESVAPSFVV</sequence>
<dbReference type="PANTHER" id="PTHR37418:SF2">
    <property type="entry name" value="3-KETO-5-AMINOHEXANOATE CLEAVAGE ENZYME"/>
    <property type="match status" value="1"/>
</dbReference>
<evidence type="ECO:0000313" key="9">
    <source>
        <dbReference type="Proteomes" id="UP000033618"/>
    </source>
</evidence>
<dbReference type="PATRIC" id="fig|28092.6.peg.4685"/>
<evidence type="ECO:0000256" key="3">
    <source>
        <dbReference type="ARBA" id="ARBA00022723"/>
    </source>
</evidence>
<dbReference type="InterPro" id="IPR013785">
    <property type="entry name" value="Aldolase_TIM"/>
</dbReference>
<gene>
    <name evidence="8" type="ORF">WM40_19960</name>
</gene>
<evidence type="ECO:0000259" key="5">
    <source>
        <dbReference type="Pfam" id="PF20913"/>
    </source>
</evidence>
<comment type="cofactor">
    <cofactor evidence="1">
        <name>Zn(2+)</name>
        <dbReference type="ChEBI" id="CHEBI:29105"/>
    </cofactor>
</comment>
<protein>
    <recommendedName>
        <fullName evidence="10">3-keto-5-aminohexanoate cleavage protein</fullName>
    </recommendedName>
</protein>
<feature type="domain" description="Oxalate biosynthetic component 1 C-terminal" evidence="6">
    <location>
        <begin position="740"/>
        <end position="1114"/>
    </location>
</feature>
<evidence type="ECO:0000256" key="4">
    <source>
        <dbReference type="ARBA" id="ARBA00022833"/>
    </source>
</evidence>
<evidence type="ECO:0000256" key="1">
    <source>
        <dbReference type="ARBA" id="ARBA00001947"/>
    </source>
</evidence>
<dbReference type="Pfam" id="PF05853">
    <property type="entry name" value="BKACE"/>
    <property type="match status" value="1"/>
</dbReference>
<dbReference type="GO" id="GO:0043720">
    <property type="term" value="F:3-keto-5-aminohexanoate cleavage activity"/>
    <property type="evidence" value="ECO:0007669"/>
    <property type="project" value="InterPro"/>
</dbReference>
<dbReference type="Gene3D" id="3.20.20.70">
    <property type="entry name" value="Aldolase class I"/>
    <property type="match status" value="1"/>
</dbReference>
<dbReference type="InterPro" id="IPR048878">
    <property type="entry name" value="Obc1_cap"/>
</dbReference>
<dbReference type="RefSeq" id="WP_046153766.1">
    <property type="nucleotide sequence ID" value="NZ_CADFGU010000004.1"/>
</dbReference>
<feature type="domain" description="Oxalate Biosynthetic Component A N-terminal" evidence="5">
    <location>
        <begin position="32"/>
        <end position="180"/>
    </location>
</feature>
<keyword evidence="2" id="KW-0808">Transferase</keyword>
<evidence type="ECO:0000259" key="7">
    <source>
        <dbReference type="Pfam" id="PF21502"/>
    </source>
</evidence>
<organism evidence="8 9">
    <name type="scientific">Robbsia andropogonis</name>
    <dbReference type="NCBI Taxonomy" id="28092"/>
    <lineage>
        <taxon>Bacteria</taxon>
        <taxon>Pseudomonadati</taxon>
        <taxon>Pseudomonadota</taxon>
        <taxon>Betaproteobacteria</taxon>
        <taxon>Burkholderiales</taxon>
        <taxon>Burkholderiaceae</taxon>
        <taxon>Robbsia</taxon>
    </lineage>
</organism>
<dbReference type="ESTHER" id="9burk-a0a0f5jxe8">
    <property type="family name" value="AlphaBeta_hydrolase"/>
</dbReference>
<dbReference type="Pfam" id="PF20913">
    <property type="entry name" value="ObcA_N"/>
    <property type="match status" value="1"/>
</dbReference>
<dbReference type="InterPro" id="IPR048877">
    <property type="entry name" value="ObcA_N"/>
</dbReference>
<dbReference type="Pfam" id="PF21502">
    <property type="entry name" value="Obc1_cap"/>
    <property type="match status" value="1"/>
</dbReference>
<comment type="caution">
    <text evidence="8">The sequence shown here is derived from an EMBL/GenBank/DDBJ whole genome shotgun (WGS) entry which is preliminary data.</text>
</comment>
<dbReference type="STRING" id="28092.WM40_19960"/>